<dbReference type="Gene3D" id="3.40.140.10">
    <property type="entry name" value="Cytidine Deaminase, domain 2"/>
    <property type="match status" value="2"/>
</dbReference>
<proteinExistence type="inferred from homology"/>
<keyword evidence="4" id="KW-0378">Hydrolase</keyword>
<keyword evidence="2" id="KW-0479">Metal-binding</keyword>
<evidence type="ECO:0000259" key="8">
    <source>
        <dbReference type="PROSITE" id="PS51747"/>
    </source>
</evidence>
<keyword evidence="5" id="KW-0862">Zinc</keyword>
<evidence type="ECO:0000256" key="7">
    <source>
        <dbReference type="ARBA" id="ARBA00041763"/>
    </source>
</evidence>
<dbReference type="SUPFAM" id="SSF53927">
    <property type="entry name" value="Cytidine deaminase-like"/>
    <property type="match status" value="2"/>
</dbReference>
<dbReference type="PANTHER" id="PTHR11086:SF18">
    <property type="entry name" value="DEOXYCYTIDYLATE DEAMINASE"/>
    <property type="match status" value="1"/>
</dbReference>
<dbReference type="GO" id="GO:0004132">
    <property type="term" value="F:dCMP deaminase activity"/>
    <property type="evidence" value="ECO:0007669"/>
    <property type="project" value="TreeGrafter"/>
</dbReference>
<feature type="domain" description="CMP/dCMP-type deaminase" evidence="8">
    <location>
        <begin position="259"/>
        <end position="393"/>
    </location>
</feature>
<comment type="caution">
    <text evidence="9">The sequence shown here is derived from an EMBL/GenBank/DDBJ whole genome shotgun (WGS) entry which is preliminary data.</text>
</comment>
<dbReference type="EC" id="3.5.4.12" evidence="6"/>
<protein>
    <recommendedName>
        <fullName evidence="7">dCMP deaminase</fullName>
        <ecNumber evidence="6">3.5.4.12</ecNumber>
    </recommendedName>
    <alternativeName>
        <fullName evidence="7">dCMP deaminase</fullName>
    </alternativeName>
</protein>
<keyword evidence="3" id="KW-0545">Nucleotide biosynthesis</keyword>
<evidence type="ECO:0000256" key="4">
    <source>
        <dbReference type="ARBA" id="ARBA00022801"/>
    </source>
</evidence>
<gene>
    <name evidence="9" type="ORF">OFUS_LOCUS16619</name>
</gene>
<dbReference type="InterPro" id="IPR016193">
    <property type="entry name" value="Cytidine_deaminase-like"/>
</dbReference>
<name>A0A8J1U597_OWEFU</name>
<evidence type="ECO:0000256" key="6">
    <source>
        <dbReference type="ARBA" id="ARBA00038938"/>
    </source>
</evidence>
<reference evidence="9" key="1">
    <citation type="submission" date="2022-03" db="EMBL/GenBank/DDBJ databases">
        <authorList>
            <person name="Martin C."/>
        </authorList>
    </citation>
    <scope>NUCLEOTIDE SEQUENCE</scope>
</reference>
<evidence type="ECO:0000313" key="10">
    <source>
        <dbReference type="Proteomes" id="UP000749559"/>
    </source>
</evidence>
<accession>A0A8J1U597</accession>
<feature type="domain" description="CMP/dCMP-type deaminase" evidence="8">
    <location>
        <begin position="50"/>
        <end position="145"/>
    </location>
</feature>
<dbReference type="EMBL" id="CAIIXF020000008">
    <property type="protein sequence ID" value="CAH1791546.1"/>
    <property type="molecule type" value="Genomic_DNA"/>
</dbReference>
<evidence type="ECO:0000313" key="9">
    <source>
        <dbReference type="EMBL" id="CAH1791546.1"/>
    </source>
</evidence>
<dbReference type="InterPro" id="IPR002125">
    <property type="entry name" value="CMP_dCMP_dom"/>
</dbReference>
<dbReference type="PROSITE" id="PS51747">
    <property type="entry name" value="CYT_DCMP_DEAMINASES_2"/>
    <property type="match status" value="2"/>
</dbReference>
<dbReference type="InterPro" id="IPR016192">
    <property type="entry name" value="APOBEC/CMP_deaminase_Zn-bd"/>
</dbReference>
<dbReference type="GO" id="GO:0008270">
    <property type="term" value="F:zinc ion binding"/>
    <property type="evidence" value="ECO:0007669"/>
    <property type="project" value="InterPro"/>
</dbReference>
<dbReference type="PANTHER" id="PTHR11086">
    <property type="entry name" value="DEOXYCYTIDYLATE DEAMINASE-RELATED"/>
    <property type="match status" value="1"/>
</dbReference>
<keyword evidence="10" id="KW-1185">Reference proteome</keyword>
<comment type="similarity">
    <text evidence="1">Belongs to the cytidine and deoxycytidylate deaminase family.</text>
</comment>
<sequence>MADSELPSDVQPPSDIQLAERHIERPSKEVVFMLLAWWLEYSPDAKDPPDITDMVEGEEIVKKYNKLGALIVTPETRVLAMDCTRGEAHVVQKLILLCRTNGWMLDGCVLYTSRLPCSHCTKLMVQAKLKKVYCLPIEPELYDPKEFIDSDRKAVDKLYRINGLGISYLTPNVTNLKVSPSEEIFINVRTPKYELKRELLFDEEFYRDEEAAGSSVNAGKWKEGHLKRCKEDFAKAARWLSDKTFGEIPKDIHFANRSAKAMHTLRMANILVLRSDDPKTGVGAVITKGDSENEVYCGLGWNGFPQGAQHSDYPRAAEKTDVHHERKYPYVVHGEINALSNGRNWHYVPGDFKSYQTKIPCDDCTPVLYEMGVREIYHPSSDSKKRQKSGIGYSKIQEYCEKKKIKCFEATKSDKPGEK</sequence>
<dbReference type="OrthoDB" id="6710946at2759"/>
<dbReference type="Proteomes" id="UP000749559">
    <property type="component" value="Unassembled WGS sequence"/>
</dbReference>
<dbReference type="GO" id="GO:0005737">
    <property type="term" value="C:cytoplasm"/>
    <property type="evidence" value="ECO:0007669"/>
    <property type="project" value="TreeGrafter"/>
</dbReference>
<evidence type="ECO:0000256" key="2">
    <source>
        <dbReference type="ARBA" id="ARBA00022723"/>
    </source>
</evidence>
<dbReference type="InterPro" id="IPR015517">
    <property type="entry name" value="dCMP_deaminase-rel"/>
</dbReference>
<dbReference type="Pfam" id="PF00383">
    <property type="entry name" value="dCMP_cyt_deam_1"/>
    <property type="match status" value="2"/>
</dbReference>
<evidence type="ECO:0000256" key="1">
    <source>
        <dbReference type="ARBA" id="ARBA00006576"/>
    </source>
</evidence>
<dbReference type="PROSITE" id="PS00903">
    <property type="entry name" value="CYT_DCMP_DEAMINASES_1"/>
    <property type="match status" value="1"/>
</dbReference>
<organism evidence="9 10">
    <name type="scientific">Owenia fusiformis</name>
    <name type="common">Polychaete worm</name>
    <dbReference type="NCBI Taxonomy" id="6347"/>
    <lineage>
        <taxon>Eukaryota</taxon>
        <taxon>Metazoa</taxon>
        <taxon>Spiralia</taxon>
        <taxon>Lophotrochozoa</taxon>
        <taxon>Annelida</taxon>
        <taxon>Polychaeta</taxon>
        <taxon>Sedentaria</taxon>
        <taxon>Canalipalpata</taxon>
        <taxon>Sabellida</taxon>
        <taxon>Oweniida</taxon>
        <taxon>Oweniidae</taxon>
        <taxon>Owenia</taxon>
    </lineage>
</organism>
<evidence type="ECO:0000256" key="5">
    <source>
        <dbReference type="ARBA" id="ARBA00022833"/>
    </source>
</evidence>
<dbReference type="AlphaFoldDB" id="A0A8J1U597"/>
<evidence type="ECO:0000256" key="3">
    <source>
        <dbReference type="ARBA" id="ARBA00022727"/>
    </source>
</evidence>